<accession>A0A5B0PRU3</accession>
<protein>
    <submittedName>
        <fullName evidence="1">Uncharacterized protein</fullName>
    </submittedName>
</protein>
<organism evidence="1 2">
    <name type="scientific">Puccinia graminis f. sp. tritici</name>
    <dbReference type="NCBI Taxonomy" id="56615"/>
    <lineage>
        <taxon>Eukaryota</taxon>
        <taxon>Fungi</taxon>
        <taxon>Dikarya</taxon>
        <taxon>Basidiomycota</taxon>
        <taxon>Pucciniomycotina</taxon>
        <taxon>Pucciniomycetes</taxon>
        <taxon>Pucciniales</taxon>
        <taxon>Pucciniaceae</taxon>
        <taxon>Puccinia</taxon>
    </lineage>
</organism>
<proteinExistence type="predicted"/>
<dbReference type="EMBL" id="VSWC01000041">
    <property type="protein sequence ID" value="KAA1104447.1"/>
    <property type="molecule type" value="Genomic_DNA"/>
</dbReference>
<sequence>MTSSEHPSTSFHSFIGFIAFVLVLSSSYRTTSTVLILSSTSSTSNHILLLLDTPPTHELLQRLVERFPFFSTLRRLTYFCSVSLNAFPSIRHSADSRALAAVRLSS</sequence>
<evidence type="ECO:0000313" key="1">
    <source>
        <dbReference type="EMBL" id="KAA1104447.1"/>
    </source>
</evidence>
<name>A0A5B0PRU3_PUCGR</name>
<reference evidence="1 2" key="1">
    <citation type="submission" date="2019-05" db="EMBL/GenBank/DDBJ databases">
        <title>Emergence of the Ug99 lineage of the wheat stem rust pathogen through somatic hybridization.</title>
        <authorList>
            <person name="Li F."/>
            <person name="Upadhyaya N.M."/>
            <person name="Sperschneider J."/>
            <person name="Matny O."/>
            <person name="Nguyen-Phuc H."/>
            <person name="Mago R."/>
            <person name="Raley C."/>
            <person name="Miller M.E."/>
            <person name="Silverstein K.A.T."/>
            <person name="Henningsen E."/>
            <person name="Hirsch C.D."/>
            <person name="Visser B."/>
            <person name="Pretorius Z.A."/>
            <person name="Steffenson B.J."/>
            <person name="Schwessinger B."/>
            <person name="Dodds P.N."/>
            <person name="Figueroa M."/>
        </authorList>
    </citation>
    <scope>NUCLEOTIDE SEQUENCE [LARGE SCALE GENOMIC DNA]</scope>
    <source>
        <strain evidence="1">21-0</strain>
    </source>
</reference>
<dbReference type="AlphaFoldDB" id="A0A5B0PRU3"/>
<evidence type="ECO:0000313" key="2">
    <source>
        <dbReference type="Proteomes" id="UP000324748"/>
    </source>
</evidence>
<gene>
    <name evidence="1" type="ORF">PGT21_023970</name>
</gene>
<dbReference type="Proteomes" id="UP000324748">
    <property type="component" value="Unassembled WGS sequence"/>
</dbReference>
<comment type="caution">
    <text evidence="1">The sequence shown here is derived from an EMBL/GenBank/DDBJ whole genome shotgun (WGS) entry which is preliminary data.</text>
</comment>
<keyword evidence="2" id="KW-1185">Reference proteome</keyword>